<dbReference type="AlphaFoldDB" id="A0A078QRH7"/>
<evidence type="ECO:0000313" key="1">
    <source>
        <dbReference type="EMBL" id="KDS25678.1"/>
    </source>
</evidence>
<evidence type="ECO:0000313" key="2">
    <source>
        <dbReference type="Proteomes" id="UP000028134"/>
    </source>
</evidence>
<dbReference type="EMBL" id="JNHI01000054">
    <property type="protein sequence ID" value="KDS25678.1"/>
    <property type="molecule type" value="Genomic_DNA"/>
</dbReference>
<comment type="caution">
    <text evidence="1">The sequence shown here is derived from an EMBL/GenBank/DDBJ whole genome shotgun (WGS) entry which is preliminary data.</text>
</comment>
<reference evidence="1 2" key="1">
    <citation type="submission" date="2014-04" db="EMBL/GenBank/DDBJ databases">
        <authorList>
            <person name="Sears C."/>
            <person name="Carroll K."/>
            <person name="Sack B.R."/>
            <person name="Qadri F."/>
            <person name="Myers L.L."/>
            <person name="Chung G.-T."/>
            <person name="Escheverria P."/>
            <person name="Fraser C.M."/>
            <person name="Sadzewicz L."/>
            <person name="Shefchek K.A."/>
            <person name="Tallon L."/>
            <person name="Das S.P."/>
            <person name="Daugherty S."/>
            <person name="Mongodin E.F."/>
        </authorList>
    </citation>
    <scope>NUCLEOTIDE SEQUENCE [LARGE SCALE GENOMIC DNA]</scope>
    <source>
        <strain evidence="2">3775 SL(B) 10 (iv)</strain>
    </source>
</reference>
<sequence length="50" mass="6100">MLCFFHRFYEAPTKARHWIFGFIDFMFPKGNIPFIKPYLSPKIYKTLGKR</sequence>
<protein>
    <submittedName>
        <fullName evidence="1">Uncharacterized protein</fullName>
    </submittedName>
</protein>
<proteinExistence type="predicted"/>
<dbReference type="PATRIC" id="fig|1339350.3.peg.4148"/>
<organism evidence="1 2">
    <name type="scientific">Phocaeicola vulgatus str. 3775 SL</name>
    <name type="common">B</name>
    <name type="synonym">iv</name>
    <dbReference type="NCBI Taxonomy" id="1339350"/>
    <lineage>
        <taxon>Bacteria</taxon>
        <taxon>Pseudomonadati</taxon>
        <taxon>Bacteroidota</taxon>
        <taxon>Bacteroidia</taxon>
        <taxon>Bacteroidales</taxon>
        <taxon>Bacteroidaceae</taxon>
        <taxon>Phocaeicola</taxon>
    </lineage>
</organism>
<gene>
    <name evidence="1" type="ORF">M097_4356</name>
</gene>
<dbReference type="Proteomes" id="UP000028134">
    <property type="component" value="Unassembled WGS sequence"/>
</dbReference>
<name>A0A078QRH7_PHOVU</name>
<accession>A0A078QRH7</accession>